<proteinExistence type="predicted"/>
<keyword evidence="1" id="KW-1133">Transmembrane helix</keyword>
<keyword evidence="1" id="KW-0812">Transmembrane</keyword>
<feature type="transmembrane region" description="Helical" evidence="1">
    <location>
        <begin position="39"/>
        <end position="60"/>
    </location>
</feature>
<keyword evidence="1" id="KW-0472">Membrane</keyword>
<organism evidence="2">
    <name type="scientific">Bosea sp. NBC_00436</name>
    <dbReference type="NCBI Taxonomy" id="2969620"/>
    <lineage>
        <taxon>Bacteria</taxon>
        <taxon>Pseudomonadati</taxon>
        <taxon>Pseudomonadota</taxon>
        <taxon>Alphaproteobacteria</taxon>
        <taxon>Hyphomicrobiales</taxon>
        <taxon>Boseaceae</taxon>
        <taxon>Bosea</taxon>
    </lineage>
</organism>
<evidence type="ECO:0000313" key="2">
    <source>
        <dbReference type="EMBL" id="UZF89475.1"/>
    </source>
</evidence>
<evidence type="ECO:0000256" key="1">
    <source>
        <dbReference type="SAM" id="Phobius"/>
    </source>
</evidence>
<sequence length="99" mass="11187">MISDILEMCCAWDRSCALHDRHCIRRGFVGRAARMGRPLLVVFGLAVISALFVAASVVNFVEGGWPLIGKSLLWLIPAEFIWIAAFSMLFKKLAVWRRH</sequence>
<feature type="transmembrane region" description="Helical" evidence="1">
    <location>
        <begin position="72"/>
        <end position="90"/>
    </location>
</feature>
<accession>A0A9E7ZP69</accession>
<reference evidence="2" key="1">
    <citation type="submission" date="2022-08" db="EMBL/GenBank/DDBJ databases">
        <title>Complete Genome Sequences of 2 Bosea sp. soil isolates.</title>
        <authorList>
            <person name="Alvarez Arevalo M."/>
            <person name="Sterndorff E.B."/>
            <person name="Faurdal D."/>
            <person name="Joergensen T.S."/>
            <person name="Weber T."/>
        </authorList>
    </citation>
    <scope>NUCLEOTIDE SEQUENCE</scope>
    <source>
        <strain evidence="2">NBC_00436</strain>
    </source>
</reference>
<name>A0A9E7ZP69_9HYPH</name>
<dbReference type="AlphaFoldDB" id="A0A9E7ZP69"/>
<gene>
    <name evidence="2" type="ORF">NWE54_12115</name>
</gene>
<dbReference type="EMBL" id="CP102774">
    <property type="protein sequence ID" value="UZF89475.1"/>
    <property type="molecule type" value="Genomic_DNA"/>
</dbReference>
<protein>
    <submittedName>
        <fullName evidence="2">Uncharacterized protein</fullName>
    </submittedName>
</protein>